<evidence type="ECO:0000313" key="2">
    <source>
        <dbReference type="Proteomes" id="UP001187531"/>
    </source>
</evidence>
<reference evidence="1" key="1">
    <citation type="submission" date="2023-07" db="EMBL/GenBank/DDBJ databases">
        <title>Chromosome-level genome assembly of Artemia franciscana.</title>
        <authorList>
            <person name="Jo E."/>
        </authorList>
    </citation>
    <scope>NUCLEOTIDE SEQUENCE</scope>
    <source>
        <tissue evidence="1">Whole body</tissue>
    </source>
</reference>
<proteinExistence type="predicted"/>
<comment type="caution">
    <text evidence="1">The sequence shown here is derived from an EMBL/GenBank/DDBJ whole genome shotgun (WGS) entry which is preliminary data.</text>
</comment>
<dbReference type="Proteomes" id="UP001187531">
    <property type="component" value="Unassembled WGS sequence"/>
</dbReference>
<dbReference type="EMBL" id="JAVRJZ010000001">
    <property type="protein sequence ID" value="KAK2727918.1"/>
    <property type="molecule type" value="Genomic_DNA"/>
</dbReference>
<organism evidence="1 2">
    <name type="scientific">Artemia franciscana</name>
    <name type="common">Brine shrimp</name>
    <name type="synonym">Artemia sanfranciscana</name>
    <dbReference type="NCBI Taxonomy" id="6661"/>
    <lineage>
        <taxon>Eukaryota</taxon>
        <taxon>Metazoa</taxon>
        <taxon>Ecdysozoa</taxon>
        <taxon>Arthropoda</taxon>
        <taxon>Crustacea</taxon>
        <taxon>Branchiopoda</taxon>
        <taxon>Anostraca</taxon>
        <taxon>Artemiidae</taxon>
        <taxon>Artemia</taxon>
    </lineage>
</organism>
<gene>
    <name evidence="1" type="ORF">QYM36_008405</name>
</gene>
<protein>
    <submittedName>
        <fullName evidence="1">Uncharacterized protein</fullName>
    </submittedName>
</protein>
<keyword evidence="2" id="KW-1185">Reference proteome</keyword>
<evidence type="ECO:0000313" key="1">
    <source>
        <dbReference type="EMBL" id="KAK2727918.1"/>
    </source>
</evidence>
<sequence>MWSITEIYGIPVVKFDEEVGGFYRVQTENKFTTFPGYELFETLAVRVTKKHIKYIIHKKYSVAGNLVRLNVNVDLSYFEGG</sequence>
<dbReference type="AlphaFoldDB" id="A0AA88LDX2"/>
<name>A0AA88LDX2_ARTSF</name>
<accession>A0AA88LDX2</accession>